<dbReference type="STRING" id="289078.A0A2X0LQZ9"/>
<proteinExistence type="predicted"/>
<reference evidence="3" key="1">
    <citation type="submission" date="2016-10" db="EMBL/GenBank/DDBJ databases">
        <authorList>
            <person name="Jeantristanb JTB J.-T."/>
            <person name="Ricardo R."/>
        </authorList>
    </citation>
    <scope>NUCLEOTIDE SEQUENCE [LARGE SCALE GENOMIC DNA]</scope>
</reference>
<dbReference type="OrthoDB" id="2272314at2759"/>
<accession>A0A2X0LQZ9</accession>
<dbReference type="AlphaFoldDB" id="A0A2X0LQZ9"/>
<evidence type="ECO:0000256" key="1">
    <source>
        <dbReference type="SAM" id="MobiDB-lite"/>
    </source>
</evidence>
<dbReference type="PANTHER" id="PTHR45786">
    <property type="entry name" value="DNA BINDING PROTEIN-LIKE"/>
    <property type="match status" value="1"/>
</dbReference>
<feature type="region of interest" description="Disordered" evidence="1">
    <location>
        <begin position="1"/>
        <end position="27"/>
    </location>
</feature>
<feature type="region of interest" description="Disordered" evidence="1">
    <location>
        <begin position="437"/>
        <end position="462"/>
    </location>
</feature>
<sequence>MTRRLGGLKASNDVVNGKGSSESVPVRSHTVLRRTLPLPHQHRRISLLPEDLGHNDCGDSGKGSKMILSINHLHPSQRPTSTLSRSDDLTVWNLRERVRFAHGDIHPPHSHRLHCVHCRRINIIQWIHRLFPPDPALPNQHRRISPPPGDLGKMIALANHLHPSQRPMSTLSRSDDLTVRNLRERVQFAHSDIHPPQSPIALRPLPEGAYPRHDLGAMDVLFRKCCAFHWDFERLGGRDTPVFRACCDDGKVELPIKKPPNTLLEFLTGHGQGMLGIMPLFLGAVHLTKTRCIVCTVEKLFRERILAFNENLAMASFGTSQDYGIIGADGRPSFYLSGNVYHRMGTLAPARGSNPVFAQILFGAPSERIDARIRFNGPLSDDEQQLAIAYRQILPRLDEMMLQENRRAQQSLTAREFINHEDAHAYQLRLLAPRNRDPRRYNLPTQDSELLGSRFRGARRRN</sequence>
<dbReference type="PANTHER" id="PTHR45786:SF74">
    <property type="entry name" value="ATP-DEPENDENT DNA HELICASE"/>
    <property type="match status" value="1"/>
</dbReference>
<keyword evidence="3" id="KW-1185">Reference proteome</keyword>
<organism evidence="2 3">
    <name type="scientific">Microbotryum saponariae</name>
    <dbReference type="NCBI Taxonomy" id="289078"/>
    <lineage>
        <taxon>Eukaryota</taxon>
        <taxon>Fungi</taxon>
        <taxon>Dikarya</taxon>
        <taxon>Basidiomycota</taxon>
        <taxon>Pucciniomycotina</taxon>
        <taxon>Microbotryomycetes</taxon>
        <taxon>Microbotryales</taxon>
        <taxon>Microbotryaceae</taxon>
        <taxon>Microbotryum</taxon>
    </lineage>
</organism>
<evidence type="ECO:0000313" key="3">
    <source>
        <dbReference type="Proteomes" id="UP000249723"/>
    </source>
</evidence>
<dbReference type="EMBL" id="FMWP01000017">
    <property type="protein sequence ID" value="SCZ91922.1"/>
    <property type="molecule type" value="Genomic_DNA"/>
</dbReference>
<protein>
    <submittedName>
        <fullName evidence="2">BZ3500_MvSof-1268-A1-R1_Chr5-3g08221 protein</fullName>
    </submittedName>
</protein>
<name>A0A2X0LQZ9_9BASI</name>
<gene>
    <name evidence="2" type="ORF">BZ3500_MVSOF-1268-A1-R1_CHR5-3G08221</name>
</gene>
<evidence type="ECO:0000313" key="2">
    <source>
        <dbReference type="EMBL" id="SCZ91922.1"/>
    </source>
</evidence>
<dbReference type="Proteomes" id="UP000249723">
    <property type="component" value="Unassembled WGS sequence"/>
</dbReference>